<name>A0A0G2Y9E0_9VIRU</name>
<accession>A0A0G2Y9E0</accession>
<organism evidence="1 2">
    <name type="scientific">Acanthamoeba polyphaga mimivirus Kroon</name>
    <dbReference type="NCBI Taxonomy" id="3069720"/>
    <lineage>
        <taxon>Viruses</taxon>
        <taxon>Varidnaviria</taxon>
        <taxon>Bamfordvirae</taxon>
        <taxon>Nucleocytoviricota</taxon>
        <taxon>Megaviricetes</taxon>
        <taxon>Imitervirales</taxon>
        <taxon>Mimiviridae</taxon>
        <taxon>Megamimivirinae</taxon>
        <taxon>Mimivirus</taxon>
        <taxon>Mimivirus lagoaense</taxon>
    </lineage>
</organism>
<keyword evidence="2" id="KW-1185">Reference proteome</keyword>
<reference evidence="1 2" key="1">
    <citation type="submission" date="2014-10" db="EMBL/GenBank/DDBJ databases">
        <title>Pan-genome analysis of Brazilian lineage A amoebal mimiviruses.</title>
        <authorList>
            <person name="Assis F.L."/>
            <person name="Abrahao J.S."/>
            <person name="Kroon E.G."/>
            <person name="Dornas F.P."/>
            <person name="Andrade K.R."/>
            <person name="Borato P.V.M."/>
            <person name="Pilotto M.R."/>
            <person name="Benamar S."/>
            <person name="LaScola B."/>
            <person name="Colson P."/>
        </authorList>
    </citation>
    <scope>NUCLEOTIDE SEQUENCE [LARGE SCALE GENOMIC DNA]</scope>
    <source>
        <strain evidence="1 2">Kroon</strain>
    </source>
</reference>
<dbReference type="EMBL" id="KM982402">
    <property type="protein sequence ID" value="AKI80477.1"/>
    <property type="molecule type" value="Genomic_DNA"/>
</dbReference>
<dbReference type="InterPro" id="IPR045327">
    <property type="entry name" value="DUF5881"/>
</dbReference>
<protein>
    <submittedName>
        <fullName evidence="1">Uncharacterized protein</fullName>
    </submittedName>
</protein>
<evidence type="ECO:0000313" key="2">
    <source>
        <dbReference type="Proteomes" id="UP000240461"/>
    </source>
</evidence>
<dbReference type="KEGG" id="vg:80514275"/>
<dbReference type="Pfam" id="PF19228">
    <property type="entry name" value="DUF5881"/>
    <property type="match status" value="1"/>
</dbReference>
<dbReference type="Proteomes" id="UP000240461">
    <property type="component" value="Segment"/>
</dbReference>
<sequence>MVTPRISPKIVLVGFALFAIISASLAFPSGLNCPDPKPYPKFFLDSLWSGPSGYLGTTLIQGYVMIDTTGEFDFAKVASINGTFLQYYSKVLGTYVSEMYINLFGQQVKVMEAPFTLLERNPFNRFGEYCMVSNPRSVMPGYVEGLPITNKFFYNTYYNDTHGKSFGNVEQSEYFFFDETRNNSINCLTEFNPDATIKTFTCYKFQKVSNNVIPPTSKRSIEDMDSLRIGGLDLPEELVAPKYRHYFK</sequence>
<proteinExistence type="predicted"/>
<evidence type="ECO:0000313" key="1">
    <source>
        <dbReference type="EMBL" id="AKI80477.1"/>
    </source>
</evidence>